<evidence type="ECO:0000259" key="3">
    <source>
        <dbReference type="Pfam" id="PF01156"/>
    </source>
</evidence>
<keyword evidence="2" id="KW-0326">Glycosidase</keyword>
<gene>
    <name evidence="4" type="ORF">ACFS7Z_03590</name>
</gene>
<dbReference type="RefSeq" id="WP_377481044.1">
    <property type="nucleotide sequence ID" value="NZ_JBHUOX010000002.1"/>
</dbReference>
<evidence type="ECO:0000313" key="4">
    <source>
        <dbReference type="EMBL" id="MFD2999433.1"/>
    </source>
</evidence>
<protein>
    <submittedName>
        <fullName evidence="4">Nucleoside hydrolase</fullName>
    </submittedName>
</protein>
<keyword evidence="1 4" id="KW-0378">Hydrolase</keyword>
<evidence type="ECO:0000256" key="2">
    <source>
        <dbReference type="ARBA" id="ARBA00023295"/>
    </source>
</evidence>
<dbReference type="InterPro" id="IPR036452">
    <property type="entry name" value="Ribo_hydro-like"/>
</dbReference>
<dbReference type="PROSITE" id="PS51257">
    <property type="entry name" value="PROKAR_LIPOPROTEIN"/>
    <property type="match status" value="1"/>
</dbReference>
<evidence type="ECO:0000256" key="1">
    <source>
        <dbReference type="ARBA" id="ARBA00022801"/>
    </source>
</evidence>
<reference evidence="5" key="1">
    <citation type="journal article" date="2019" name="Int. J. Syst. Evol. Microbiol.">
        <title>The Global Catalogue of Microorganisms (GCM) 10K type strain sequencing project: providing services to taxonomists for standard genome sequencing and annotation.</title>
        <authorList>
            <consortium name="The Broad Institute Genomics Platform"/>
            <consortium name="The Broad Institute Genome Sequencing Center for Infectious Disease"/>
            <person name="Wu L."/>
            <person name="Ma J."/>
        </authorList>
    </citation>
    <scope>NUCLEOTIDE SEQUENCE [LARGE SCALE GENOMIC DNA]</scope>
    <source>
        <strain evidence="5">KCTC 23984</strain>
    </source>
</reference>
<keyword evidence="5" id="KW-1185">Reference proteome</keyword>
<dbReference type="InterPro" id="IPR001910">
    <property type="entry name" value="Inosine/uridine_hydrolase_dom"/>
</dbReference>
<evidence type="ECO:0000313" key="5">
    <source>
        <dbReference type="Proteomes" id="UP001597641"/>
    </source>
</evidence>
<dbReference type="PANTHER" id="PTHR12304">
    <property type="entry name" value="INOSINE-URIDINE PREFERRING NUCLEOSIDE HYDROLASE"/>
    <property type="match status" value="1"/>
</dbReference>
<dbReference type="SUPFAM" id="SSF53590">
    <property type="entry name" value="Nucleoside hydrolase"/>
    <property type="match status" value="1"/>
</dbReference>
<dbReference type="Pfam" id="PF01156">
    <property type="entry name" value="IU_nuc_hydro"/>
    <property type="match status" value="1"/>
</dbReference>
<name>A0ABW6BTM0_9BACT</name>
<accession>A0ABW6BTM0</accession>
<dbReference type="Proteomes" id="UP001597641">
    <property type="component" value="Unassembled WGS sequence"/>
</dbReference>
<feature type="domain" description="Inosine/uridine-preferring nucleoside hydrolase" evidence="3">
    <location>
        <begin position="36"/>
        <end position="286"/>
    </location>
</feature>
<proteinExistence type="predicted"/>
<organism evidence="4 5">
    <name type="scientific">Pontibacter toksunensis</name>
    <dbReference type="NCBI Taxonomy" id="1332631"/>
    <lineage>
        <taxon>Bacteria</taxon>
        <taxon>Pseudomonadati</taxon>
        <taxon>Bacteroidota</taxon>
        <taxon>Cytophagia</taxon>
        <taxon>Cytophagales</taxon>
        <taxon>Hymenobacteraceae</taxon>
        <taxon>Pontibacter</taxon>
    </lineage>
</organism>
<dbReference type="Gene3D" id="3.90.245.10">
    <property type="entry name" value="Ribonucleoside hydrolase-like"/>
    <property type="match status" value="1"/>
</dbReference>
<dbReference type="PANTHER" id="PTHR12304:SF46">
    <property type="entry name" value="INOSINE-ADENOSINE-GUANOSINE-NUCLEOSIDE HYDROLASE"/>
    <property type="match status" value="1"/>
</dbReference>
<dbReference type="EMBL" id="JBHUOX010000002">
    <property type="protein sequence ID" value="MFD2999433.1"/>
    <property type="molecule type" value="Genomic_DNA"/>
</dbReference>
<dbReference type="GO" id="GO:0016787">
    <property type="term" value="F:hydrolase activity"/>
    <property type="evidence" value="ECO:0007669"/>
    <property type="project" value="UniProtKB-KW"/>
</dbReference>
<dbReference type="InterPro" id="IPR023186">
    <property type="entry name" value="IUNH"/>
</dbReference>
<comment type="caution">
    <text evidence="4">The sequence shown here is derived from an EMBL/GenBank/DDBJ whole genome shotgun (WGS) entry which is preliminary data.</text>
</comment>
<sequence length="331" mass="36380">MNTLLKMVFAAACVLLVYSCTSRPESSIQADARIPVIFDTDANNELDDQHALAYLLLNQDTFDVKGITVNATKNGGDIEEQYAEAERVLKLLDMDKKIPLLKGANGSFADIMPHTANADFDGAEGVNFIIENAKQTKGELTLIAVGKLTNVALALQKDPSIAEKLRVVWLGSNYPEPGEYNQDNDTASMNYVLNTSVPFEMVTVRYGKPSGTDAVRVTPEEIKAQATGKGPKVSEPVTGRHGGEFYTFGDYSVNLFEHITLHGDPPARALFDMAAVAIVKNPDWAEAITIPSPILKDNKWVEQPGNKRQIVVWQNFDKEKIIADYFATLDK</sequence>